<dbReference type="PROSITE" id="PS00770">
    <property type="entry name" value="AA_TRANSFER_CLASS_4"/>
    <property type="match status" value="1"/>
</dbReference>
<keyword evidence="13" id="KW-1185">Reference proteome</keyword>
<dbReference type="GO" id="GO:0052654">
    <property type="term" value="F:L-leucine-2-oxoglutarate transaminase activity"/>
    <property type="evidence" value="ECO:0007669"/>
    <property type="project" value="RHEA"/>
</dbReference>
<proteinExistence type="inferred from homology"/>
<dbReference type="InParanoid" id="A0A2P6N4H9"/>
<dbReference type="PIRSF" id="PIRSF006468">
    <property type="entry name" value="BCAT1"/>
    <property type="match status" value="1"/>
</dbReference>
<dbReference type="EMBL" id="MDYQ01000207">
    <property type="protein sequence ID" value="PRP78842.1"/>
    <property type="molecule type" value="Genomic_DNA"/>
</dbReference>
<evidence type="ECO:0000256" key="9">
    <source>
        <dbReference type="RuleBase" id="RU004106"/>
    </source>
</evidence>
<dbReference type="OrthoDB" id="1732691at2759"/>
<dbReference type="InterPro" id="IPR018300">
    <property type="entry name" value="Aminotrans_IV_CS"/>
</dbReference>
<comment type="catalytic activity">
    <reaction evidence="11">
        <text>L-isoleucine + 2-oxoglutarate = (S)-3-methyl-2-oxopentanoate + L-glutamate</text>
        <dbReference type="Rhea" id="RHEA:24801"/>
        <dbReference type="ChEBI" id="CHEBI:16810"/>
        <dbReference type="ChEBI" id="CHEBI:29985"/>
        <dbReference type="ChEBI" id="CHEBI:35146"/>
        <dbReference type="ChEBI" id="CHEBI:58045"/>
        <dbReference type="EC" id="2.6.1.42"/>
    </reaction>
</comment>
<evidence type="ECO:0000313" key="12">
    <source>
        <dbReference type="EMBL" id="PRP78842.1"/>
    </source>
</evidence>
<dbReference type="InterPro" id="IPR043131">
    <property type="entry name" value="BCAT-like_N"/>
</dbReference>
<dbReference type="Proteomes" id="UP000241769">
    <property type="component" value="Unassembled WGS sequence"/>
</dbReference>
<comment type="similarity">
    <text evidence="2 9">Belongs to the class-IV pyridoxal-phosphate-dependent aminotransferase family.</text>
</comment>
<evidence type="ECO:0000256" key="5">
    <source>
        <dbReference type="ARBA" id="ARBA00022679"/>
    </source>
</evidence>
<keyword evidence="5 11" id="KW-0808">Transferase</keyword>
<dbReference type="GO" id="GO:0005739">
    <property type="term" value="C:mitochondrion"/>
    <property type="evidence" value="ECO:0007669"/>
    <property type="project" value="TreeGrafter"/>
</dbReference>
<comment type="cofactor">
    <cofactor evidence="1 10">
        <name>pyridoxal 5'-phosphate</name>
        <dbReference type="ChEBI" id="CHEBI:597326"/>
    </cofactor>
</comment>
<comment type="catalytic activity">
    <reaction evidence="11">
        <text>L-leucine + 2-oxoglutarate = 4-methyl-2-oxopentanoate + L-glutamate</text>
        <dbReference type="Rhea" id="RHEA:18321"/>
        <dbReference type="ChEBI" id="CHEBI:16810"/>
        <dbReference type="ChEBI" id="CHEBI:17865"/>
        <dbReference type="ChEBI" id="CHEBI:29985"/>
        <dbReference type="ChEBI" id="CHEBI:57427"/>
        <dbReference type="EC" id="2.6.1.42"/>
    </reaction>
</comment>
<dbReference type="FunFam" id="3.20.10.10:FF:000004">
    <property type="entry name" value="Branched-chain-amino-acid aminotransferase"/>
    <property type="match status" value="1"/>
</dbReference>
<dbReference type="NCBIfam" id="NF009897">
    <property type="entry name" value="PRK13357.1"/>
    <property type="match status" value="1"/>
</dbReference>
<evidence type="ECO:0000256" key="1">
    <source>
        <dbReference type="ARBA" id="ARBA00001933"/>
    </source>
</evidence>
<dbReference type="InterPro" id="IPR033939">
    <property type="entry name" value="BCAT_family"/>
</dbReference>
<keyword evidence="3 11" id="KW-0032">Aminotransferase</keyword>
<gene>
    <name evidence="12" type="ORF">PROFUN_01015</name>
</gene>
<dbReference type="CDD" id="cd01557">
    <property type="entry name" value="BCAT_beta_family"/>
    <property type="match status" value="1"/>
</dbReference>
<evidence type="ECO:0000256" key="10">
    <source>
        <dbReference type="RuleBase" id="RU004516"/>
    </source>
</evidence>
<keyword evidence="6 10" id="KW-0663">Pyridoxal phosphate</keyword>
<dbReference type="Gene3D" id="3.30.470.10">
    <property type="match status" value="1"/>
</dbReference>
<dbReference type="EC" id="2.6.1.42" evidence="11"/>
<sequence length="399" mass="44875">MQRVIGSRGLLRAPCFQRGAVRSYSTPNNTYIDVSKLTVQKTTHPKPKTPHQKLVFGKEFTDHMLTVDWSVENGWEAPKITPYGNLSISPASCSLHYAIQLFEGMKAYKDKEGRVRLFRPDKNFERMNNSARRLALPTLNPEGVTECIKALLRVDQDWIPSEKGYSLYLRPTLIGNQESLGVSPPNAAKMFVICSPVGPYYPDGFKPVKLLADHINVRAWPGGTGSYKLGANYAGGILPQQNAMKRGYSQILWLFSDQHYLTEVGTMNLFLFWKNEEGKLELVTPPLDGSILPGVTRDSILTIVKEWNEFQVTERPVKMAEVIKAIEEKRLMEIFGAGTAAIVSPVKQIHFNDKDYDIPINVEDPSATIGPLARRVVDRIMAIQYGEVDHPWSVIIDDQ</sequence>
<dbReference type="NCBIfam" id="TIGR01123">
    <property type="entry name" value="ilvE_II"/>
    <property type="match status" value="1"/>
</dbReference>
<comment type="catalytic activity">
    <reaction evidence="11">
        <text>L-valine + 2-oxoglutarate = 3-methyl-2-oxobutanoate + L-glutamate</text>
        <dbReference type="Rhea" id="RHEA:24813"/>
        <dbReference type="ChEBI" id="CHEBI:11851"/>
        <dbReference type="ChEBI" id="CHEBI:16810"/>
        <dbReference type="ChEBI" id="CHEBI:29985"/>
        <dbReference type="ChEBI" id="CHEBI:57762"/>
        <dbReference type="EC" id="2.6.1.42"/>
    </reaction>
</comment>
<dbReference type="InterPro" id="IPR005786">
    <property type="entry name" value="B_amino_transII"/>
</dbReference>
<dbReference type="AlphaFoldDB" id="A0A2P6N4H9"/>
<dbReference type="GO" id="GO:0052656">
    <property type="term" value="F:L-isoleucine-2-oxoglutarate transaminase activity"/>
    <property type="evidence" value="ECO:0007669"/>
    <property type="project" value="RHEA"/>
</dbReference>
<dbReference type="GO" id="GO:0052655">
    <property type="term" value="F:L-valine-2-oxoglutarate transaminase activity"/>
    <property type="evidence" value="ECO:0007669"/>
    <property type="project" value="RHEA"/>
</dbReference>
<keyword evidence="7 11" id="KW-0100">Branched-chain amino acid biosynthesis</keyword>
<accession>A0A2P6N4H9</accession>
<dbReference type="GO" id="GO:0008652">
    <property type="term" value="P:amino acid biosynthetic process"/>
    <property type="evidence" value="ECO:0007669"/>
    <property type="project" value="UniProtKB-KW"/>
</dbReference>
<dbReference type="Pfam" id="PF01063">
    <property type="entry name" value="Aminotran_4"/>
    <property type="match status" value="1"/>
</dbReference>
<evidence type="ECO:0000256" key="8">
    <source>
        <dbReference type="PIRSR" id="PIRSR006468-1"/>
    </source>
</evidence>
<organism evidence="12 13">
    <name type="scientific">Planoprotostelium fungivorum</name>
    <dbReference type="NCBI Taxonomy" id="1890364"/>
    <lineage>
        <taxon>Eukaryota</taxon>
        <taxon>Amoebozoa</taxon>
        <taxon>Evosea</taxon>
        <taxon>Variosea</taxon>
        <taxon>Cavosteliida</taxon>
        <taxon>Cavosteliaceae</taxon>
        <taxon>Planoprotostelium</taxon>
    </lineage>
</organism>
<evidence type="ECO:0000256" key="2">
    <source>
        <dbReference type="ARBA" id="ARBA00009320"/>
    </source>
</evidence>
<dbReference type="SUPFAM" id="SSF56752">
    <property type="entry name" value="D-aminoacid aminotransferase-like PLP-dependent enzymes"/>
    <property type="match status" value="1"/>
</dbReference>
<dbReference type="PANTHER" id="PTHR11825:SF44">
    <property type="entry name" value="BRANCHED-CHAIN-AMINO-ACID AMINOTRANSFERASE"/>
    <property type="match status" value="1"/>
</dbReference>
<dbReference type="InterPro" id="IPR001544">
    <property type="entry name" value="Aminotrans_IV"/>
</dbReference>
<evidence type="ECO:0000313" key="13">
    <source>
        <dbReference type="Proteomes" id="UP000241769"/>
    </source>
</evidence>
<dbReference type="FunCoup" id="A0A2P6N4H9">
    <property type="interactions" value="316"/>
</dbReference>
<evidence type="ECO:0000256" key="7">
    <source>
        <dbReference type="ARBA" id="ARBA00023304"/>
    </source>
</evidence>
<reference evidence="12 13" key="1">
    <citation type="journal article" date="2018" name="Genome Biol. Evol.">
        <title>Multiple Roots of Fruiting Body Formation in Amoebozoa.</title>
        <authorList>
            <person name="Hillmann F."/>
            <person name="Forbes G."/>
            <person name="Novohradska S."/>
            <person name="Ferling I."/>
            <person name="Riege K."/>
            <person name="Groth M."/>
            <person name="Westermann M."/>
            <person name="Marz M."/>
            <person name="Spaller T."/>
            <person name="Winckler T."/>
            <person name="Schaap P."/>
            <person name="Glockner G."/>
        </authorList>
    </citation>
    <scope>NUCLEOTIDE SEQUENCE [LARGE SCALE GENOMIC DNA]</scope>
    <source>
        <strain evidence="12 13">Jena</strain>
    </source>
</reference>
<keyword evidence="4 11" id="KW-0028">Amino-acid biosynthesis</keyword>
<dbReference type="InterPro" id="IPR043132">
    <property type="entry name" value="BCAT-like_C"/>
</dbReference>
<dbReference type="PANTHER" id="PTHR11825">
    <property type="entry name" value="SUBGROUP IIII AMINOTRANSFERASE"/>
    <property type="match status" value="1"/>
</dbReference>
<dbReference type="STRING" id="1890364.A0A2P6N4H9"/>
<feature type="modified residue" description="N6-(pyridoxal phosphate)lysine" evidence="8">
    <location>
        <position position="228"/>
    </location>
</feature>
<evidence type="ECO:0000256" key="4">
    <source>
        <dbReference type="ARBA" id="ARBA00022605"/>
    </source>
</evidence>
<protein>
    <recommendedName>
        <fullName evidence="11">Branched-chain-amino-acid aminotransferase</fullName>
        <ecNumber evidence="11">2.6.1.42</ecNumber>
    </recommendedName>
</protein>
<dbReference type="GO" id="GO:0009082">
    <property type="term" value="P:branched-chain amino acid biosynthetic process"/>
    <property type="evidence" value="ECO:0007669"/>
    <property type="project" value="UniProtKB-KW"/>
</dbReference>
<name>A0A2P6N4H9_9EUKA</name>
<comment type="caution">
    <text evidence="12">The sequence shown here is derived from an EMBL/GenBank/DDBJ whole genome shotgun (WGS) entry which is preliminary data.</text>
</comment>
<evidence type="ECO:0000256" key="3">
    <source>
        <dbReference type="ARBA" id="ARBA00022576"/>
    </source>
</evidence>
<dbReference type="InterPro" id="IPR036038">
    <property type="entry name" value="Aminotransferase-like"/>
</dbReference>
<dbReference type="Gene3D" id="3.20.10.10">
    <property type="entry name" value="D-amino Acid Aminotransferase, subunit A, domain 2"/>
    <property type="match status" value="1"/>
</dbReference>
<dbReference type="FunFam" id="3.30.470.10:FF:000005">
    <property type="entry name" value="Branched-chain-amino-acid aminotransferase"/>
    <property type="match status" value="1"/>
</dbReference>
<evidence type="ECO:0000256" key="6">
    <source>
        <dbReference type="ARBA" id="ARBA00022898"/>
    </source>
</evidence>
<evidence type="ECO:0000256" key="11">
    <source>
        <dbReference type="RuleBase" id="RU004517"/>
    </source>
</evidence>